<proteinExistence type="predicted"/>
<keyword evidence="3" id="KW-1185">Reference proteome</keyword>
<accession>A0ABP3XS13</accession>
<name>A0ABP3XS13_9FLAO</name>
<gene>
    <name evidence="2" type="ORF">GCM10009117_13560</name>
</gene>
<evidence type="ECO:0000313" key="2">
    <source>
        <dbReference type="EMBL" id="GAA0872209.1"/>
    </source>
</evidence>
<sequence length="96" mass="11054">MDSVIDIINSLEYRIVKVMKRNTELKDQLHAIKSDLKTAKTENMQLTQKMSDITNENQTLKTANALLGSNDHTKETKLKINRLIREIDQCIIQLAE</sequence>
<protein>
    <submittedName>
        <fullName evidence="2">Uncharacterized protein</fullName>
    </submittedName>
</protein>
<feature type="coiled-coil region" evidence="1">
    <location>
        <begin position="8"/>
        <end position="63"/>
    </location>
</feature>
<comment type="caution">
    <text evidence="2">The sequence shown here is derived from an EMBL/GenBank/DDBJ whole genome shotgun (WGS) entry which is preliminary data.</text>
</comment>
<dbReference type="EMBL" id="BAAAFG010000014">
    <property type="protein sequence ID" value="GAA0872209.1"/>
    <property type="molecule type" value="Genomic_DNA"/>
</dbReference>
<dbReference type="Proteomes" id="UP001500507">
    <property type="component" value="Unassembled WGS sequence"/>
</dbReference>
<organism evidence="2 3">
    <name type="scientific">Gangjinia marincola</name>
    <dbReference type="NCBI Taxonomy" id="578463"/>
    <lineage>
        <taxon>Bacteria</taxon>
        <taxon>Pseudomonadati</taxon>
        <taxon>Bacteroidota</taxon>
        <taxon>Flavobacteriia</taxon>
        <taxon>Flavobacteriales</taxon>
        <taxon>Flavobacteriaceae</taxon>
        <taxon>Gangjinia</taxon>
    </lineage>
</organism>
<evidence type="ECO:0000313" key="3">
    <source>
        <dbReference type="Proteomes" id="UP001500507"/>
    </source>
</evidence>
<reference evidence="3" key="1">
    <citation type="journal article" date="2019" name="Int. J. Syst. Evol. Microbiol.">
        <title>The Global Catalogue of Microorganisms (GCM) 10K type strain sequencing project: providing services to taxonomists for standard genome sequencing and annotation.</title>
        <authorList>
            <consortium name="The Broad Institute Genomics Platform"/>
            <consortium name="The Broad Institute Genome Sequencing Center for Infectious Disease"/>
            <person name="Wu L."/>
            <person name="Ma J."/>
        </authorList>
    </citation>
    <scope>NUCLEOTIDE SEQUENCE [LARGE SCALE GENOMIC DNA]</scope>
    <source>
        <strain evidence="3">JCM 16082</strain>
    </source>
</reference>
<evidence type="ECO:0000256" key="1">
    <source>
        <dbReference type="SAM" id="Coils"/>
    </source>
</evidence>
<keyword evidence="1" id="KW-0175">Coiled coil</keyword>